<evidence type="ECO:0000256" key="1">
    <source>
        <dbReference type="ARBA" id="ARBA00004604"/>
    </source>
</evidence>
<dbReference type="PANTHER" id="PTHR31109:SF2">
    <property type="entry name" value="RIBOSOME BIOGENESIS PROTEIN SLX9 HOMOLOG"/>
    <property type="match status" value="1"/>
</dbReference>
<dbReference type="AlphaFoldDB" id="A0A7R9EEC0"/>
<proteinExistence type="inferred from homology"/>
<organism evidence="4">
    <name type="scientific">Timema monikensis</name>
    <dbReference type="NCBI Taxonomy" id="170555"/>
    <lineage>
        <taxon>Eukaryota</taxon>
        <taxon>Metazoa</taxon>
        <taxon>Ecdysozoa</taxon>
        <taxon>Arthropoda</taxon>
        <taxon>Hexapoda</taxon>
        <taxon>Insecta</taxon>
        <taxon>Pterygota</taxon>
        <taxon>Neoptera</taxon>
        <taxon>Polyneoptera</taxon>
        <taxon>Phasmatodea</taxon>
        <taxon>Timematodea</taxon>
        <taxon>Timematoidea</taxon>
        <taxon>Timematidae</taxon>
        <taxon>Timema</taxon>
    </lineage>
</organism>
<dbReference type="GO" id="GO:0000462">
    <property type="term" value="P:maturation of SSU-rRNA from tricistronic rRNA transcript (SSU-rRNA, 5.8S rRNA, LSU-rRNA)"/>
    <property type="evidence" value="ECO:0007669"/>
    <property type="project" value="InterPro"/>
</dbReference>
<dbReference type="GO" id="GO:0030686">
    <property type="term" value="C:90S preribosome"/>
    <property type="evidence" value="ECO:0007669"/>
    <property type="project" value="InterPro"/>
</dbReference>
<evidence type="ECO:0000313" key="4">
    <source>
        <dbReference type="EMBL" id="CAD7431071.1"/>
    </source>
</evidence>
<sequence length="107" mass="12389">MAIALYELNIAHNLKSETRERKKRQKTSVIGDMRPLLDALPSVSCKEKTQTFRSKIKNRSVPKMKQRHKAMLQEILVFQKILSDPTYKTDPSGAVTNHIQDKIREEL</sequence>
<dbReference type="Pfam" id="PF15341">
    <property type="entry name" value="SLX9"/>
    <property type="match status" value="1"/>
</dbReference>
<gene>
    <name evidence="4" type="ORF">TMSB3V08_LOCUS7815</name>
</gene>
<dbReference type="EMBL" id="OB794779">
    <property type="protein sequence ID" value="CAD7431071.1"/>
    <property type="molecule type" value="Genomic_DNA"/>
</dbReference>
<comment type="similarity">
    <text evidence="2">Belongs to the SLX9 family.</text>
</comment>
<dbReference type="InterPro" id="IPR028160">
    <property type="entry name" value="Slx9-like"/>
</dbReference>
<keyword evidence="3" id="KW-0539">Nucleus</keyword>
<dbReference type="PANTHER" id="PTHR31109">
    <property type="entry name" value="PROTEIN FAM207A"/>
    <property type="match status" value="1"/>
</dbReference>
<name>A0A7R9EEC0_9NEOP</name>
<dbReference type="GO" id="GO:0030688">
    <property type="term" value="C:preribosome, small subunit precursor"/>
    <property type="evidence" value="ECO:0007669"/>
    <property type="project" value="InterPro"/>
</dbReference>
<evidence type="ECO:0000256" key="3">
    <source>
        <dbReference type="ARBA" id="ARBA00023242"/>
    </source>
</evidence>
<dbReference type="GO" id="GO:0005730">
    <property type="term" value="C:nucleolus"/>
    <property type="evidence" value="ECO:0007669"/>
    <property type="project" value="UniProtKB-SubCell"/>
</dbReference>
<reference evidence="4" key="1">
    <citation type="submission" date="2020-11" db="EMBL/GenBank/DDBJ databases">
        <authorList>
            <person name="Tran Van P."/>
        </authorList>
    </citation>
    <scope>NUCLEOTIDE SEQUENCE</scope>
</reference>
<evidence type="ECO:0000256" key="2">
    <source>
        <dbReference type="ARBA" id="ARBA00011022"/>
    </source>
</evidence>
<protein>
    <submittedName>
        <fullName evidence="4">Uncharacterized protein</fullName>
    </submittedName>
</protein>
<accession>A0A7R9EEC0</accession>
<comment type="subcellular location">
    <subcellularLocation>
        <location evidence="1">Nucleus</location>
        <location evidence="1">Nucleolus</location>
    </subcellularLocation>
</comment>